<dbReference type="InterPro" id="IPR011333">
    <property type="entry name" value="SKP1/BTB/POZ_sf"/>
</dbReference>
<feature type="compositionally biased region" description="Basic and acidic residues" evidence="10">
    <location>
        <begin position="178"/>
        <end position="187"/>
    </location>
</feature>
<keyword evidence="2" id="KW-0217">Developmental protein</keyword>
<dbReference type="GeneID" id="108567509"/>
<keyword evidence="7" id="KW-0539">Nucleus</keyword>
<feature type="region of interest" description="Disordered" evidence="10">
    <location>
        <begin position="113"/>
        <end position="213"/>
    </location>
</feature>
<dbReference type="SMART" id="SM00355">
    <property type="entry name" value="ZnF_C2H2"/>
    <property type="match status" value="2"/>
</dbReference>
<dbReference type="Proteomes" id="UP000695000">
    <property type="component" value="Unplaced"/>
</dbReference>
<sequence>MDDDQQFCLRWNNHQSTLVAVFDTLLENGVLVDCTLAAEGKYLNAHKVVLSACSPYFEALLSQNYDKHPIFILKDVKYQELKAMMDYMYRGEVNISQDQLGALLKAAESLQIKGLSDSRKGENEKKTAPPPAKSPPPAPSLPKVQGLTIEQRRKDLDENSRDGSQSPGPRRRKRARRRSGEELENNHDASNSSESHHSTPAQNIPSLPVNTKLTDVPEPVETKQEILLRHKASESEIIAPQVPIKEKLETHTELMLEPKAEYVEEMNDDSIEDLTLDDDDLSNMEQMDDQGAGPSHGNMGEGSGQGFGWHMGNQSQDEVFLAAQEAVGAHRDSQEEFKRLISENRFKMICKDDDEDDDKERSFDGSPLDLVVPVLKSYNQDLMKFDDSEKRYQCIKCSKSYKNKRHLYRHEKEECIDIAPKYKCAFCLNMFRRKYHLSRHMLSRHGM</sequence>
<feature type="domain" description="C2H2-type" evidence="12">
    <location>
        <begin position="392"/>
        <end position="422"/>
    </location>
</feature>
<dbReference type="PROSITE" id="PS00028">
    <property type="entry name" value="ZINC_FINGER_C2H2_1"/>
    <property type="match status" value="1"/>
</dbReference>
<dbReference type="SUPFAM" id="SSF54695">
    <property type="entry name" value="POZ domain"/>
    <property type="match status" value="1"/>
</dbReference>
<keyword evidence="4" id="KW-0524">Neurogenesis</keyword>
<dbReference type="SMART" id="SM00225">
    <property type="entry name" value="BTB"/>
    <property type="match status" value="1"/>
</dbReference>
<evidence type="ECO:0000256" key="5">
    <source>
        <dbReference type="ARBA" id="ARBA00023015"/>
    </source>
</evidence>
<dbReference type="InterPro" id="IPR000210">
    <property type="entry name" value="BTB/POZ_dom"/>
</dbReference>
<dbReference type="Pfam" id="PF00651">
    <property type="entry name" value="BTB"/>
    <property type="match status" value="1"/>
</dbReference>
<dbReference type="RefSeq" id="XP_017783509.1">
    <property type="nucleotide sequence ID" value="XM_017928020.1"/>
</dbReference>
<comment type="function">
    <text evidence="8">Putative transcription factor required for axon growth and guidance in the central and peripheral nervous systems. Repels CNS axons away from the midline by promoting the expression of the midline repellent sli and its receptor robo.</text>
</comment>
<accession>A0ABM1N9K9</accession>
<evidence type="ECO:0000256" key="7">
    <source>
        <dbReference type="ARBA" id="ARBA00023242"/>
    </source>
</evidence>
<evidence type="ECO:0000313" key="14">
    <source>
        <dbReference type="RefSeq" id="XP_017783509.1"/>
    </source>
</evidence>
<feature type="domain" description="C2H2-type" evidence="12">
    <location>
        <begin position="422"/>
        <end position="447"/>
    </location>
</feature>
<evidence type="ECO:0000256" key="1">
    <source>
        <dbReference type="ARBA" id="ARBA00004123"/>
    </source>
</evidence>
<dbReference type="InterPro" id="IPR013087">
    <property type="entry name" value="Znf_C2H2_type"/>
</dbReference>
<proteinExistence type="predicted"/>
<dbReference type="PROSITE" id="PS50157">
    <property type="entry name" value="ZINC_FINGER_C2H2_2"/>
    <property type="match status" value="2"/>
</dbReference>
<dbReference type="CDD" id="cd18315">
    <property type="entry name" value="BTB_POZ_BAB-like"/>
    <property type="match status" value="1"/>
</dbReference>
<reference evidence="14" key="1">
    <citation type="submission" date="2025-08" db="UniProtKB">
        <authorList>
            <consortium name="RefSeq"/>
        </authorList>
    </citation>
    <scope>IDENTIFICATION</scope>
    <source>
        <tissue evidence="14">Whole Larva</tissue>
    </source>
</reference>
<evidence type="ECO:0000256" key="4">
    <source>
        <dbReference type="ARBA" id="ARBA00022902"/>
    </source>
</evidence>
<evidence type="ECO:0000259" key="11">
    <source>
        <dbReference type="PROSITE" id="PS50097"/>
    </source>
</evidence>
<keyword evidence="3" id="KW-0221">Differentiation</keyword>
<keyword evidence="9" id="KW-0863">Zinc-finger</keyword>
<evidence type="ECO:0000259" key="12">
    <source>
        <dbReference type="PROSITE" id="PS50157"/>
    </source>
</evidence>
<organism evidence="13 14">
    <name type="scientific">Nicrophorus vespilloides</name>
    <name type="common">Boreal carrion beetle</name>
    <dbReference type="NCBI Taxonomy" id="110193"/>
    <lineage>
        <taxon>Eukaryota</taxon>
        <taxon>Metazoa</taxon>
        <taxon>Ecdysozoa</taxon>
        <taxon>Arthropoda</taxon>
        <taxon>Hexapoda</taxon>
        <taxon>Insecta</taxon>
        <taxon>Pterygota</taxon>
        <taxon>Neoptera</taxon>
        <taxon>Endopterygota</taxon>
        <taxon>Coleoptera</taxon>
        <taxon>Polyphaga</taxon>
        <taxon>Staphyliniformia</taxon>
        <taxon>Silphidae</taxon>
        <taxon>Nicrophorinae</taxon>
        <taxon>Nicrophorus</taxon>
    </lineage>
</organism>
<name>A0ABM1N9K9_NICVS</name>
<feature type="compositionally biased region" description="Pro residues" evidence="10">
    <location>
        <begin position="128"/>
        <end position="140"/>
    </location>
</feature>
<dbReference type="PROSITE" id="PS50097">
    <property type="entry name" value="BTB"/>
    <property type="match status" value="1"/>
</dbReference>
<feature type="domain" description="BTB" evidence="11">
    <location>
        <begin position="32"/>
        <end position="97"/>
    </location>
</feature>
<evidence type="ECO:0000313" key="13">
    <source>
        <dbReference type="Proteomes" id="UP000695000"/>
    </source>
</evidence>
<feature type="compositionally biased region" description="Basic and acidic residues" evidence="10">
    <location>
        <begin position="150"/>
        <end position="161"/>
    </location>
</feature>
<dbReference type="Gene3D" id="3.30.160.60">
    <property type="entry name" value="Classic Zinc Finger"/>
    <property type="match status" value="1"/>
</dbReference>
<dbReference type="PANTHER" id="PTHR23110:SF111">
    <property type="entry name" value="LONGITUDINALS LACKING PROTEIN, ISOFORMS F_I_K_T"/>
    <property type="match status" value="1"/>
</dbReference>
<keyword evidence="13" id="KW-1185">Reference proteome</keyword>
<dbReference type="Gene3D" id="3.30.710.10">
    <property type="entry name" value="Potassium Channel Kv1.1, Chain A"/>
    <property type="match status" value="1"/>
</dbReference>
<evidence type="ECO:0000256" key="3">
    <source>
        <dbReference type="ARBA" id="ARBA00022782"/>
    </source>
</evidence>
<evidence type="ECO:0000256" key="9">
    <source>
        <dbReference type="PROSITE-ProRule" id="PRU00042"/>
    </source>
</evidence>
<keyword evidence="6" id="KW-0804">Transcription</keyword>
<feature type="compositionally biased region" description="Basic and acidic residues" evidence="10">
    <location>
        <begin position="116"/>
        <end position="127"/>
    </location>
</feature>
<keyword evidence="9" id="KW-0862">Zinc</keyword>
<dbReference type="InterPro" id="IPR036236">
    <property type="entry name" value="Znf_C2H2_sf"/>
</dbReference>
<evidence type="ECO:0000256" key="6">
    <source>
        <dbReference type="ARBA" id="ARBA00023163"/>
    </source>
</evidence>
<evidence type="ECO:0000256" key="10">
    <source>
        <dbReference type="SAM" id="MobiDB-lite"/>
    </source>
</evidence>
<evidence type="ECO:0000256" key="2">
    <source>
        <dbReference type="ARBA" id="ARBA00022473"/>
    </source>
</evidence>
<dbReference type="SUPFAM" id="SSF57667">
    <property type="entry name" value="beta-beta-alpha zinc fingers"/>
    <property type="match status" value="1"/>
</dbReference>
<gene>
    <name evidence="14" type="primary">LOC108567509</name>
</gene>
<comment type="subcellular location">
    <subcellularLocation>
        <location evidence="1">Nucleus</location>
    </subcellularLocation>
</comment>
<dbReference type="PANTHER" id="PTHR23110">
    <property type="entry name" value="BTB DOMAIN TRANSCRIPTION FACTOR"/>
    <property type="match status" value="1"/>
</dbReference>
<dbReference type="InterPro" id="IPR051095">
    <property type="entry name" value="Dros_DevTransReg"/>
</dbReference>
<protein>
    <submittedName>
        <fullName evidence="14">Longitudinals lacking protein, isoforms F/I/K/T-like isoform X8</fullName>
    </submittedName>
</protein>
<keyword evidence="9" id="KW-0479">Metal-binding</keyword>
<feature type="compositionally biased region" description="Polar residues" evidence="10">
    <location>
        <begin position="188"/>
        <end position="213"/>
    </location>
</feature>
<evidence type="ECO:0000256" key="8">
    <source>
        <dbReference type="ARBA" id="ARBA00037382"/>
    </source>
</evidence>
<keyword evidence="5" id="KW-0805">Transcription regulation</keyword>